<evidence type="ECO:0000256" key="5">
    <source>
        <dbReference type="ARBA" id="ARBA00022607"/>
    </source>
</evidence>
<evidence type="ECO:0000256" key="1">
    <source>
        <dbReference type="ARBA" id="ARBA00005948"/>
    </source>
</evidence>
<evidence type="ECO:0000313" key="20">
    <source>
        <dbReference type="MGI" id="MGI:1889005"/>
    </source>
</evidence>
<comment type="similarity">
    <text evidence="1 17">Belongs to the FXYD family.</text>
</comment>
<evidence type="ECO:0000256" key="10">
    <source>
        <dbReference type="ARBA" id="ARBA00023053"/>
    </source>
</evidence>
<keyword evidence="6 17" id="KW-0812">Transmembrane</keyword>
<evidence type="ECO:0000313" key="19">
    <source>
        <dbReference type="Ensembl" id="ENSMUSP00000145293.2"/>
    </source>
</evidence>
<dbReference type="GO" id="GO:0016323">
    <property type="term" value="C:basolateral plasma membrane"/>
    <property type="evidence" value="ECO:0007669"/>
    <property type="project" value="UniProtKB-SubCell"/>
</dbReference>
<keyword evidence="8" id="KW-0630">Potassium</keyword>
<evidence type="ECO:0000256" key="14">
    <source>
        <dbReference type="ARBA" id="ARBA00023768"/>
    </source>
</evidence>
<sequence>MEEITCAFLLLLAGLPALEASDPVDKDSPFYYDWESLQLGGLIFGGLLCIAGIAMALSGKCKCRRTHKPSSLPGKATPLIIPGPSLEAGF</sequence>
<keyword evidence="11 17" id="KW-0406">Ion transport</keyword>
<evidence type="ECO:0000256" key="15">
    <source>
        <dbReference type="ARBA" id="ARBA00054079"/>
    </source>
</evidence>
<evidence type="ECO:0000313" key="21">
    <source>
        <dbReference type="Proteomes" id="UP000000589"/>
    </source>
</evidence>
<comment type="subunit">
    <text evidence="16">Regulatory subunit of the sodium/potassium-transporting ATPase which is composed of a catalytic alpha subunit, a non-catalytic beta subunit and a regulatory subunit. The regulatory subunit, a member of the FXYD protein family, modulates the enzymatic activity in a tissue- and isoform-specific way by changing affinities of the Na+/K+-ATPase toward Na(+), K(+) or ATP.</text>
</comment>
<keyword evidence="13" id="KW-0739">Sodium transport</keyword>
<keyword evidence="9 17" id="KW-1133">Transmembrane helix</keyword>
<dbReference type="Antibodypedia" id="2752">
    <property type="antibodies" value="25 antibodies from 15 providers"/>
</dbReference>
<comment type="function">
    <text evidence="15">Associates with and regulates the activity of the sodium/potassium-transporting ATPase (NKA) which catalyzes the hydrolysis of ATP coupled with the exchange of Na(+) and K(+) ions across the plasma membrane. Increases the apparent affinity of the transporter for Na(+) and increases NKA activity.</text>
</comment>
<keyword evidence="10" id="KW-0915">Sodium</keyword>
<dbReference type="Proteomes" id="UP000000589">
    <property type="component" value="Chromosome 6"/>
</dbReference>
<gene>
    <name evidence="19 20" type="primary">Fxyd4</name>
</gene>
<feature type="signal peptide" evidence="17">
    <location>
        <begin position="1"/>
        <end position="20"/>
    </location>
</feature>
<dbReference type="PROSITE" id="PS01310">
    <property type="entry name" value="FXYD"/>
    <property type="match status" value="1"/>
</dbReference>
<evidence type="ECO:0000256" key="12">
    <source>
        <dbReference type="ARBA" id="ARBA00023136"/>
    </source>
</evidence>
<dbReference type="InterPro" id="IPR047283">
    <property type="entry name" value="FXYD4"/>
</dbReference>
<dbReference type="GO" id="GO:0099106">
    <property type="term" value="F:ion channel regulator activity"/>
    <property type="evidence" value="ECO:0007669"/>
    <property type="project" value="InterPro"/>
</dbReference>
<evidence type="ECO:0000256" key="11">
    <source>
        <dbReference type="ARBA" id="ARBA00023065"/>
    </source>
</evidence>
<dbReference type="VEuPathDB" id="HostDB:ENSMUSG00000004988"/>
<dbReference type="InterPro" id="IPR047297">
    <property type="entry name" value="FXYD_motif"/>
</dbReference>
<keyword evidence="12 17" id="KW-0472">Membrane</keyword>
<evidence type="ECO:0000256" key="16">
    <source>
        <dbReference type="ARBA" id="ARBA00066169"/>
    </source>
</evidence>
<feature type="transmembrane region" description="Helical" evidence="17">
    <location>
        <begin position="36"/>
        <end position="58"/>
    </location>
</feature>
<dbReference type="ProteomicsDB" id="372219"/>
<organism evidence="19 21">
    <name type="scientific">Mus musculus</name>
    <name type="common">Mouse</name>
    <dbReference type="NCBI Taxonomy" id="10090"/>
    <lineage>
        <taxon>Eukaryota</taxon>
        <taxon>Metazoa</taxon>
        <taxon>Chordata</taxon>
        <taxon>Craniata</taxon>
        <taxon>Vertebrata</taxon>
        <taxon>Euteleostomi</taxon>
        <taxon>Mammalia</taxon>
        <taxon>Eutheria</taxon>
        <taxon>Euarchontoglires</taxon>
        <taxon>Glires</taxon>
        <taxon>Rodentia</taxon>
        <taxon>Myomorpha</taxon>
        <taxon>Muroidea</taxon>
        <taxon>Muridae</taxon>
        <taxon>Murinae</taxon>
        <taxon>Mus</taxon>
        <taxon>Mus</taxon>
    </lineage>
</organism>
<keyword evidence="21" id="KW-1185">Reference proteome</keyword>
<dbReference type="Gene3D" id="1.20.5.780">
    <property type="entry name" value="Single helix bin"/>
    <property type="match status" value="1"/>
</dbReference>
<evidence type="ECO:0000256" key="13">
    <source>
        <dbReference type="ARBA" id="ARBA00023201"/>
    </source>
</evidence>
<keyword evidence="7 17" id="KW-0732">Signal</keyword>
<evidence type="ECO:0000256" key="4">
    <source>
        <dbReference type="ARBA" id="ARBA00022538"/>
    </source>
</evidence>
<dbReference type="Bgee" id="ENSMUSG00000004988">
    <property type="expression patterns" value="Expressed in right kidney and 77 other cell types or tissues"/>
</dbReference>
<evidence type="ECO:0000256" key="6">
    <source>
        <dbReference type="ARBA" id="ARBA00022692"/>
    </source>
</evidence>
<evidence type="ECO:0000256" key="17">
    <source>
        <dbReference type="RuleBase" id="RU364131"/>
    </source>
</evidence>
<dbReference type="Ensembl" id="ENSMUST00000203066.3">
    <property type="protein sequence ID" value="ENSMUSP00000145293.2"/>
    <property type="gene ID" value="ENSMUSG00000004988.10"/>
</dbReference>
<feature type="region of interest" description="Disordered" evidence="18">
    <location>
        <begin position="68"/>
        <end position="90"/>
    </location>
</feature>
<name>A0A0N4SVY0_MOUSE</name>
<dbReference type="PANTHER" id="PTHR14132:SF10">
    <property type="entry name" value="FXYD DOMAIN-CONTAINING ION TRANSPORT REGULATOR 4"/>
    <property type="match status" value="1"/>
</dbReference>
<dbReference type="CDD" id="cd20322">
    <property type="entry name" value="FXYD4"/>
    <property type="match status" value="1"/>
</dbReference>
<dbReference type="AGR" id="MGI:1889005"/>
<reference evidence="19" key="3">
    <citation type="submission" date="2025-08" db="UniProtKB">
        <authorList>
            <consortium name="Ensembl"/>
        </authorList>
    </citation>
    <scope>IDENTIFICATION</scope>
    <source>
        <strain evidence="19">C57BL/6J</strain>
    </source>
</reference>
<evidence type="ECO:0000256" key="3">
    <source>
        <dbReference type="ARBA" id="ARBA00022475"/>
    </source>
</evidence>
<keyword evidence="4" id="KW-0633">Potassium transport</keyword>
<proteinExistence type="inferred from homology"/>
<reference evidence="19" key="4">
    <citation type="submission" date="2025-09" db="UniProtKB">
        <authorList>
            <consortium name="Ensembl"/>
        </authorList>
    </citation>
    <scope>IDENTIFICATION</scope>
    <source>
        <strain evidence="19">C57BL/6J</strain>
    </source>
</reference>
<dbReference type="Pfam" id="PF02038">
    <property type="entry name" value="ATP1G1_PLM_MAT8"/>
    <property type="match status" value="1"/>
</dbReference>
<keyword evidence="5" id="KW-0740">Sodium/potassium transport</keyword>
<comment type="subcellular location">
    <subcellularLocation>
        <location evidence="14">Basolateral cell membrane</location>
        <topology evidence="14">Single-pass type I membrane protein</topology>
    </subcellularLocation>
</comment>
<dbReference type="ExpressionAtlas" id="A0A0N4SVY0">
    <property type="expression patterns" value="baseline and differential"/>
</dbReference>
<evidence type="ECO:0000256" key="2">
    <source>
        <dbReference type="ARBA" id="ARBA00022448"/>
    </source>
</evidence>
<evidence type="ECO:0000256" key="7">
    <source>
        <dbReference type="ARBA" id="ARBA00022729"/>
    </source>
</evidence>
<reference evidence="19 21" key="2">
    <citation type="journal article" date="2011" name="PLoS Biol.">
        <title>Modernizing reference genome assemblies.</title>
        <authorList>
            <person name="Church D.M."/>
            <person name="Schneider V.A."/>
            <person name="Graves T."/>
            <person name="Auger K."/>
            <person name="Cunningham F."/>
            <person name="Bouk N."/>
            <person name="Chen H.C."/>
            <person name="Agarwala R."/>
            <person name="McLaren W.M."/>
            <person name="Ritchie G.R."/>
            <person name="Albracht D."/>
            <person name="Kremitzki M."/>
            <person name="Rock S."/>
            <person name="Kotkiewicz H."/>
            <person name="Kremitzki C."/>
            <person name="Wollam A."/>
            <person name="Trani L."/>
            <person name="Fulton L."/>
            <person name="Fulton R."/>
            <person name="Matthews L."/>
            <person name="Whitehead S."/>
            <person name="Chow W."/>
            <person name="Torrance J."/>
            <person name="Dunn M."/>
            <person name="Harden G."/>
            <person name="Threadgold G."/>
            <person name="Wood J."/>
            <person name="Collins J."/>
            <person name="Heath P."/>
            <person name="Griffiths G."/>
            <person name="Pelan S."/>
            <person name="Grafham D."/>
            <person name="Eichler E.E."/>
            <person name="Weinstock G."/>
            <person name="Mardis E.R."/>
            <person name="Wilson R.K."/>
            <person name="Howe K."/>
            <person name="Flicek P."/>
            <person name="Hubbard T."/>
        </authorList>
    </citation>
    <scope>NUCLEOTIDE SEQUENCE [LARGE SCALE GENOMIC DNA]</scope>
    <source>
        <strain evidence="19 21">C57BL/6J</strain>
    </source>
</reference>
<protein>
    <recommendedName>
        <fullName evidence="17">FXYD domain-containing ion transport regulator</fullName>
    </recommendedName>
</protein>
<feature type="chain" id="PRO_5011330339" description="FXYD domain-containing ion transport regulator" evidence="17">
    <location>
        <begin position="21"/>
        <end position="90"/>
    </location>
</feature>
<accession>A0A0N4SVY0</accession>
<dbReference type="InterPro" id="IPR000272">
    <property type="entry name" value="Ion-transport_regulator_FXYD"/>
</dbReference>
<evidence type="ECO:0000256" key="18">
    <source>
        <dbReference type="SAM" id="MobiDB-lite"/>
    </source>
</evidence>
<dbReference type="GO" id="GO:0071805">
    <property type="term" value="P:potassium ion transmembrane transport"/>
    <property type="evidence" value="ECO:0007669"/>
    <property type="project" value="InterPro"/>
</dbReference>
<dbReference type="GO" id="GO:0006814">
    <property type="term" value="P:sodium ion transport"/>
    <property type="evidence" value="ECO:0007669"/>
    <property type="project" value="UniProtKB-KW"/>
</dbReference>
<dbReference type="MGI" id="MGI:1889005">
    <property type="gene designation" value="Fxyd4"/>
</dbReference>
<keyword evidence="2 17" id="KW-0813">Transport</keyword>
<dbReference type="AlphaFoldDB" id="A0A0N4SVY0"/>
<dbReference type="GeneTree" id="ENSGT00940000153062"/>
<evidence type="ECO:0000256" key="9">
    <source>
        <dbReference type="ARBA" id="ARBA00022989"/>
    </source>
</evidence>
<reference evidence="19 21" key="1">
    <citation type="journal article" date="2009" name="PLoS Biol.">
        <title>Lineage-specific biology revealed by a finished genome assembly of the mouse.</title>
        <authorList>
            <consortium name="Mouse Genome Sequencing Consortium"/>
            <person name="Church D.M."/>
            <person name="Goodstadt L."/>
            <person name="Hillier L.W."/>
            <person name="Zody M.C."/>
            <person name="Goldstein S."/>
            <person name="She X."/>
            <person name="Bult C.J."/>
            <person name="Agarwala R."/>
            <person name="Cherry J.L."/>
            <person name="DiCuccio M."/>
            <person name="Hlavina W."/>
            <person name="Kapustin Y."/>
            <person name="Meric P."/>
            <person name="Maglott D."/>
            <person name="Birtle Z."/>
            <person name="Marques A.C."/>
            <person name="Graves T."/>
            <person name="Zhou S."/>
            <person name="Teague B."/>
            <person name="Potamousis K."/>
            <person name="Churas C."/>
            <person name="Place M."/>
            <person name="Herschleb J."/>
            <person name="Runnheim R."/>
            <person name="Forrest D."/>
            <person name="Amos-Landgraf J."/>
            <person name="Schwartz D.C."/>
            <person name="Cheng Z."/>
            <person name="Lindblad-Toh K."/>
            <person name="Eichler E.E."/>
            <person name="Ponting C.P."/>
        </authorList>
    </citation>
    <scope>NUCLEOTIDE SEQUENCE [LARGE SCALE GENOMIC DNA]</scope>
    <source>
        <strain evidence="19 21">C57BL/6J</strain>
    </source>
</reference>
<dbReference type="GO" id="GO:0043269">
    <property type="term" value="P:regulation of monoatomic ion transport"/>
    <property type="evidence" value="ECO:0007669"/>
    <property type="project" value="InterPro"/>
</dbReference>
<keyword evidence="3" id="KW-1003">Cell membrane</keyword>
<evidence type="ECO:0000256" key="8">
    <source>
        <dbReference type="ARBA" id="ARBA00022958"/>
    </source>
</evidence>
<dbReference type="FunFam" id="1.20.5.780:FF:000007">
    <property type="entry name" value="FXYD domain-containing ion transport regulator"/>
    <property type="match status" value="1"/>
</dbReference>
<dbReference type="SMR" id="A0A0N4SVY0"/>
<dbReference type="PANTHER" id="PTHR14132">
    <property type="entry name" value="SODIUM/POTASSIUM-TRANSPORTING ATPASE SUBUNIT GAMMA"/>
    <property type="match status" value="1"/>
</dbReference>